<feature type="transmembrane region" description="Helical" evidence="6">
    <location>
        <begin position="115"/>
        <end position="133"/>
    </location>
</feature>
<evidence type="ECO:0000256" key="2">
    <source>
        <dbReference type="ARBA" id="ARBA00022475"/>
    </source>
</evidence>
<dbReference type="EMBL" id="VRZA01000004">
    <property type="protein sequence ID" value="TXS92935.1"/>
    <property type="molecule type" value="Genomic_DNA"/>
</dbReference>
<evidence type="ECO:0000256" key="6">
    <source>
        <dbReference type="SAM" id="Phobius"/>
    </source>
</evidence>
<dbReference type="GO" id="GO:0005886">
    <property type="term" value="C:plasma membrane"/>
    <property type="evidence" value="ECO:0007669"/>
    <property type="project" value="UniProtKB-SubCell"/>
</dbReference>
<organism evidence="7 8">
    <name type="scientific">Parahaliea maris</name>
    <dbReference type="NCBI Taxonomy" id="2716870"/>
    <lineage>
        <taxon>Bacteria</taxon>
        <taxon>Pseudomonadati</taxon>
        <taxon>Pseudomonadota</taxon>
        <taxon>Gammaproteobacteria</taxon>
        <taxon>Cellvibrionales</taxon>
        <taxon>Halieaceae</taxon>
        <taxon>Parahaliea</taxon>
    </lineage>
</organism>
<reference evidence="7 8" key="1">
    <citation type="submission" date="2019-08" db="EMBL/GenBank/DDBJ databases">
        <title>Parahaliea maris sp. nov., isolated from the surface seawater.</title>
        <authorList>
            <person name="Liu Y."/>
        </authorList>
    </citation>
    <scope>NUCLEOTIDE SEQUENCE [LARGE SCALE GENOMIC DNA]</scope>
    <source>
        <strain evidence="7 8">HSLHS9</strain>
    </source>
</reference>
<dbReference type="InterPro" id="IPR003841">
    <property type="entry name" value="Na/Pi_transpt"/>
</dbReference>
<protein>
    <submittedName>
        <fullName evidence="7">Na/Pi cotransporter family protein</fullName>
    </submittedName>
</protein>
<evidence type="ECO:0000256" key="3">
    <source>
        <dbReference type="ARBA" id="ARBA00022692"/>
    </source>
</evidence>
<dbReference type="Proteomes" id="UP000321039">
    <property type="component" value="Unassembled WGS sequence"/>
</dbReference>
<evidence type="ECO:0000256" key="1">
    <source>
        <dbReference type="ARBA" id="ARBA00004651"/>
    </source>
</evidence>
<evidence type="ECO:0000256" key="5">
    <source>
        <dbReference type="ARBA" id="ARBA00023136"/>
    </source>
</evidence>
<dbReference type="PANTHER" id="PTHR10010">
    <property type="entry name" value="SOLUTE CARRIER FAMILY 34 SODIUM PHOSPHATE , MEMBER 2-RELATED"/>
    <property type="match status" value="1"/>
</dbReference>
<feature type="transmembrane region" description="Helical" evidence="6">
    <location>
        <begin position="58"/>
        <end position="77"/>
    </location>
</feature>
<dbReference type="NCBIfam" id="NF037997">
    <property type="entry name" value="Na_Pi_symport"/>
    <property type="match status" value="1"/>
</dbReference>
<comment type="caution">
    <text evidence="7">The sequence shown here is derived from an EMBL/GenBank/DDBJ whole genome shotgun (WGS) entry which is preliminary data.</text>
</comment>
<keyword evidence="3 6" id="KW-0812">Transmembrane</keyword>
<accession>A0A5C8ZWJ0</accession>
<feature type="transmembrane region" description="Helical" evidence="6">
    <location>
        <begin position="290"/>
        <end position="310"/>
    </location>
</feature>
<feature type="transmembrane region" description="Helical" evidence="6">
    <location>
        <begin position="140"/>
        <end position="162"/>
    </location>
</feature>
<evidence type="ECO:0000313" key="8">
    <source>
        <dbReference type="Proteomes" id="UP000321039"/>
    </source>
</evidence>
<dbReference type="RefSeq" id="WP_148068937.1">
    <property type="nucleotide sequence ID" value="NZ_VRZA01000004.1"/>
</dbReference>
<feature type="transmembrane region" description="Helical" evidence="6">
    <location>
        <begin position="89"/>
        <end position="109"/>
    </location>
</feature>
<evidence type="ECO:0000256" key="4">
    <source>
        <dbReference type="ARBA" id="ARBA00022989"/>
    </source>
</evidence>
<gene>
    <name evidence="7" type="ORF">FV139_13325</name>
</gene>
<sequence length="545" mass="57508">MDSASLWSVLSGLLGGLGLLLIGMSMMTDGLKLAAGNALSSLLAQWTNTRLRGLAAGLLITAVVQSSSAVTVATIGFANAGILSLERAVWVIFGSNVGTTMTAWIVALVGFKLDIAAIALPLVGVGALLKLTAGRSRRGSYGVAVVGFALLFLGIGALKSAFEGLADGFALPGFTELTLASLLLYVAIGFGMTTLMQSSSAAMVVALSAAESGLVEINAAAAVVIGANLGTTSTALLTMIGATPNARRVAISHLAFNLLTAIVALLLLGPMLWLVGFLQDSAHLEPSAAVTLAVFHTLFNVMGVLLMWPLSALLVRELSRLFHAADQKVARPRYLDRSTLGVPYTGTTAMAKEVRRIALHACRGLLDILRDRADNAVQERADIRSLASAVGEFAVQLNRGSLTPFLVDTVANLITALQHYLTVVALGADIQRLRSELAGQSLPAAAEQAITDFTARAEAFVRAWEDGLKESGQELLPEYDSIREAYDGLKRDLLKETAGGDLSIQQVDLCLQYLDELRRTCRQLARANARLTDSLVALQRSKPAE</sequence>
<comment type="subcellular location">
    <subcellularLocation>
        <location evidence="1">Cell membrane</location>
        <topology evidence="1">Multi-pass membrane protein</topology>
    </subcellularLocation>
</comment>
<dbReference type="AlphaFoldDB" id="A0A5C8ZWJ0"/>
<dbReference type="GO" id="GO:0044341">
    <property type="term" value="P:sodium-dependent phosphate transport"/>
    <property type="evidence" value="ECO:0007669"/>
    <property type="project" value="InterPro"/>
</dbReference>
<evidence type="ECO:0000313" key="7">
    <source>
        <dbReference type="EMBL" id="TXS92935.1"/>
    </source>
</evidence>
<dbReference type="Pfam" id="PF02690">
    <property type="entry name" value="Na_Pi_cotrans"/>
    <property type="match status" value="2"/>
</dbReference>
<keyword evidence="2" id="KW-1003">Cell membrane</keyword>
<dbReference type="GO" id="GO:0005436">
    <property type="term" value="F:sodium:phosphate symporter activity"/>
    <property type="evidence" value="ECO:0007669"/>
    <property type="project" value="InterPro"/>
</dbReference>
<feature type="transmembrane region" description="Helical" evidence="6">
    <location>
        <begin position="254"/>
        <end position="278"/>
    </location>
</feature>
<name>A0A5C8ZWJ0_9GAMM</name>
<keyword evidence="8" id="KW-1185">Reference proteome</keyword>
<keyword evidence="5 6" id="KW-0472">Membrane</keyword>
<proteinExistence type="predicted"/>
<keyword evidence="4 6" id="KW-1133">Transmembrane helix</keyword>
<dbReference type="PANTHER" id="PTHR10010:SF46">
    <property type="entry name" value="SODIUM-DEPENDENT PHOSPHATE TRANSPORT PROTEIN 2B"/>
    <property type="match status" value="1"/>
</dbReference>